<comment type="caution">
    <text evidence="1">The sequence shown here is derived from an EMBL/GenBank/DDBJ whole genome shotgun (WGS) entry which is preliminary data.</text>
</comment>
<dbReference type="EMBL" id="REGN01000701">
    <property type="protein sequence ID" value="RNA39830.1"/>
    <property type="molecule type" value="Genomic_DNA"/>
</dbReference>
<dbReference type="AlphaFoldDB" id="A0A3M7SW74"/>
<dbReference type="Proteomes" id="UP000276133">
    <property type="component" value="Unassembled WGS sequence"/>
</dbReference>
<evidence type="ECO:0000313" key="1">
    <source>
        <dbReference type="EMBL" id="RNA39830.1"/>
    </source>
</evidence>
<dbReference type="OrthoDB" id="10016194at2759"/>
<protein>
    <submittedName>
        <fullName evidence="1">Transmembrane protein-like</fullName>
    </submittedName>
</protein>
<dbReference type="PANTHER" id="PTHR28651:SF1">
    <property type="entry name" value="TRANSMEMBRANE PROTEIN 232"/>
    <property type="match status" value="1"/>
</dbReference>
<dbReference type="PANTHER" id="PTHR28651">
    <property type="entry name" value="TRANSMEMBRANE PROTEIN 232"/>
    <property type="match status" value="1"/>
</dbReference>
<gene>
    <name evidence="1" type="ORF">BpHYR1_042927</name>
</gene>
<feature type="non-terminal residue" evidence="1">
    <location>
        <position position="1"/>
    </location>
</feature>
<reference evidence="1 2" key="1">
    <citation type="journal article" date="2018" name="Sci. Rep.">
        <title>Genomic signatures of local adaptation to the degree of environmental predictability in rotifers.</title>
        <authorList>
            <person name="Franch-Gras L."/>
            <person name="Hahn C."/>
            <person name="Garcia-Roger E.M."/>
            <person name="Carmona M.J."/>
            <person name="Serra M."/>
            <person name="Gomez A."/>
        </authorList>
    </citation>
    <scope>NUCLEOTIDE SEQUENCE [LARGE SCALE GENOMIC DNA]</scope>
    <source>
        <strain evidence="1">HYR1</strain>
    </source>
</reference>
<keyword evidence="2" id="KW-1185">Reference proteome</keyword>
<keyword evidence="1" id="KW-0812">Transmembrane</keyword>
<dbReference type="InterPro" id="IPR031747">
    <property type="entry name" value="TMEM232"/>
</dbReference>
<dbReference type="STRING" id="10195.A0A3M7SW74"/>
<organism evidence="1 2">
    <name type="scientific">Brachionus plicatilis</name>
    <name type="common">Marine rotifer</name>
    <name type="synonym">Brachionus muelleri</name>
    <dbReference type="NCBI Taxonomy" id="10195"/>
    <lineage>
        <taxon>Eukaryota</taxon>
        <taxon>Metazoa</taxon>
        <taxon>Spiralia</taxon>
        <taxon>Gnathifera</taxon>
        <taxon>Rotifera</taxon>
        <taxon>Eurotatoria</taxon>
        <taxon>Monogononta</taxon>
        <taxon>Pseudotrocha</taxon>
        <taxon>Ploima</taxon>
        <taxon>Brachionidae</taxon>
        <taxon>Brachionus</taxon>
    </lineage>
</organism>
<dbReference type="Pfam" id="PF15877">
    <property type="entry name" value="TMEM232"/>
    <property type="match status" value="1"/>
</dbReference>
<name>A0A3M7SW74_BRAPC</name>
<proteinExistence type="predicted"/>
<keyword evidence="1" id="KW-0472">Membrane</keyword>
<evidence type="ECO:0000313" key="2">
    <source>
        <dbReference type="Proteomes" id="UP000276133"/>
    </source>
</evidence>
<sequence>KKLSNFDTIDDLSIQLCWAELSQLMQCDSPFQEECMDLFIESLENAKLSSSQIPTLFFLAETIIYWIRTDTVNQPFLRAFEIKLLKVGKMIFERIYIHFMDKSLDDQHDLVDHLSIYLQGFSDLKAAYSPYPDAFLYIEFMIKIGDIVGTHVNHPKSATNTTVASYFTDSERRLSMLDQFLWSTIELFKLLKSKYDRKILDEFLTTFDSLVFRDENWLDASLSLYILAECSKINIKALDIFLQLSFKDDDYEDRLIRDEISPRKTLKSSGLFKWSIELTCVYVELLADICINGSSPLLKRKALLGNHKEAADVFNNGDAQVFGLLDTAKFAASPQSDWMVRYMAVKGLVRICKSLNDKQNEEFRQISWACLVIFQESEKNTNVLEALKVGQINSKIEPLIKKEKVELGRTNVYCRFAYRLGDLRENGVPKSQMNRESYVDEELKDVRLESLPESASVHNKSILTNTETKLADHAIVTAKRRTTLKDELLISSQFETKVPDYYERKNIDLMRIVEDQFRKDLRDNLHE</sequence>
<accession>A0A3M7SW74</accession>